<evidence type="ECO:0000259" key="7">
    <source>
        <dbReference type="PROSITE" id="PS51210"/>
    </source>
</evidence>
<dbReference type="GO" id="GO:0004623">
    <property type="term" value="F:phospholipase A2 activity"/>
    <property type="evidence" value="ECO:0007669"/>
    <property type="project" value="TreeGrafter"/>
</dbReference>
<dbReference type="SMART" id="SM00022">
    <property type="entry name" value="PLAc"/>
    <property type="match status" value="1"/>
</dbReference>
<keyword evidence="4 5" id="KW-0443">Lipid metabolism</keyword>
<sequence length="651" mass="73412">MSEDSKVESSTQSVSVAQESTTIAQTLSSTNDDGVKVTAQQTEVITDKITTVETTSSSGQSWVTETKEKFVSFVSKIFPTSLKIDSSVIRAFDKLEDKAKEALNDQARYPELQWDASVRCSIDICDEEKQFVRERKEFVRDKFAKYIGVDVNDIHVDDIPIIGFGGSGGGFRAMIATTGYVYSLQKSGLYDCGTYFGGVSGSCWNLAAQYTSIISEQDNPLEALIDHFKKRLDHHIANPHAVIKSFTATTSPEQAVELVFGGLAQKKQAKLNTGIIDVYGALLAARLLLADDPVNQTKDFKLSEQKRYLKDGKNPMPIYTALHHSRPWKDFLKPEEAAQVPNYEEVLKEHRILKDHYQWFEFTPFEIGCDELPAFIPSWAFGRRFEFRKSIDRVPEQNFGLEIGVFGAAPCAPIIIDIRQIEHVLPEGWLKETWQKSYDGVMEDIGEQREWKFEGHHAIPEANNHNFFYHLDPPPYKLGTANSPILHFIDAGASNDLPLYPLTHPGRKVDIIMGFDSSSQIIEHSFFDGEQGIFTARRGINSTKRDDLSSKYLEVYDYEPNGNAQDGYTPPMTHPATFLYLPFLPNDKVDPTFVPSTAKFCAFNNFTYTSEQIDLIVKLAQQNWSEVESTVKNIIKGVWEKKRAARLGQTL</sequence>
<dbReference type="InterPro" id="IPR016035">
    <property type="entry name" value="Acyl_Trfase/lysoPLipase"/>
</dbReference>
<dbReference type="PANTHER" id="PTHR10728">
    <property type="entry name" value="CYTOSOLIC PHOSPHOLIPASE A2"/>
    <property type="match status" value="1"/>
</dbReference>
<evidence type="ECO:0000256" key="4">
    <source>
        <dbReference type="ARBA" id="ARBA00023098"/>
    </source>
</evidence>
<evidence type="ECO:0000256" key="3">
    <source>
        <dbReference type="ARBA" id="ARBA00022963"/>
    </source>
</evidence>
<evidence type="ECO:0000313" key="9">
    <source>
        <dbReference type="Proteomes" id="UP000789739"/>
    </source>
</evidence>
<dbReference type="PANTHER" id="PTHR10728:SF40">
    <property type="entry name" value="PATATIN FAMILY PROTEIN"/>
    <property type="match status" value="1"/>
</dbReference>
<keyword evidence="2 5" id="KW-0378">Hydrolase</keyword>
<dbReference type="Proteomes" id="UP000789739">
    <property type="component" value="Unassembled WGS sequence"/>
</dbReference>
<dbReference type="EC" id="3.1.1.5" evidence="6"/>
<evidence type="ECO:0000256" key="1">
    <source>
        <dbReference type="ARBA" id="ARBA00008780"/>
    </source>
</evidence>
<evidence type="ECO:0000256" key="2">
    <source>
        <dbReference type="ARBA" id="ARBA00022801"/>
    </source>
</evidence>
<dbReference type="GO" id="GO:0005829">
    <property type="term" value="C:cytosol"/>
    <property type="evidence" value="ECO:0007669"/>
    <property type="project" value="TreeGrafter"/>
</dbReference>
<reference evidence="8" key="1">
    <citation type="submission" date="2021-06" db="EMBL/GenBank/DDBJ databases">
        <authorList>
            <person name="Kallberg Y."/>
            <person name="Tangrot J."/>
            <person name="Rosling A."/>
        </authorList>
    </citation>
    <scope>NUCLEOTIDE SEQUENCE</scope>
    <source>
        <strain evidence="8">BR232B</strain>
    </source>
</reference>
<gene>
    <name evidence="8" type="ORF">PBRASI_LOCUS1497</name>
</gene>
<name>A0A9N8W6Y3_9GLOM</name>
<evidence type="ECO:0000256" key="5">
    <source>
        <dbReference type="PROSITE-ProRule" id="PRU00555"/>
    </source>
</evidence>
<dbReference type="SUPFAM" id="SSF52151">
    <property type="entry name" value="FabD/lysophospholipase-like"/>
    <property type="match status" value="1"/>
</dbReference>
<protein>
    <recommendedName>
        <fullName evidence="6">Lysophospholipase</fullName>
        <ecNumber evidence="6">3.1.1.5</ecNumber>
    </recommendedName>
</protein>
<evidence type="ECO:0000256" key="6">
    <source>
        <dbReference type="RuleBase" id="RU362103"/>
    </source>
</evidence>
<comment type="similarity">
    <text evidence="1 6">Belongs to the lysophospholipase family.</text>
</comment>
<proteinExistence type="inferred from homology"/>
<accession>A0A9N8W6Y3</accession>
<dbReference type="PROSITE" id="PS51210">
    <property type="entry name" value="PLA2C"/>
    <property type="match status" value="1"/>
</dbReference>
<dbReference type="Gene3D" id="3.40.1090.10">
    <property type="entry name" value="Cytosolic phospholipase A2 catalytic domain"/>
    <property type="match status" value="1"/>
</dbReference>
<dbReference type="GO" id="GO:0046475">
    <property type="term" value="P:glycerophospholipid catabolic process"/>
    <property type="evidence" value="ECO:0007669"/>
    <property type="project" value="TreeGrafter"/>
</dbReference>
<feature type="domain" description="PLA2c" evidence="7">
    <location>
        <begin position="110"/>
        <end position="651"/>
    </location>
</feature>
<evidence type="ECO:0000313" key="8">
    <source>
        <dbReference type="EMBL" id="CAG8479433.1"/>
    </source>
</evidence>
<keyword evidence="3 5" id="KW-0442">Lipid degradation</keyword>
<dbReference type="GO" id="GO:0004622">
    <property type="term" value="F:phosphatidylcholine lysophospholipase activity"/>
    <property type="evidence" value="ECO:0007669"/>
    <property type="project" value="UniProtKB-EC"/>
</dbReference>
<keyword evidence="9" id="KW-1185">Reference proteome</keyword>
<dbReference type="InterPro" id="IPR002642">
    <property type="entry name" value="LysoPLipase_cat_dom"/>
</dbReference>
<organism evidence="8 9">
    <name type="scientific">Paraglomus brasilianum</name>
    <dbReference type="NCBI Taxonomy" id="144538"/>
    <lineage>
        <taxon>Eukaryota</taxon>
        <taxon>Fungi</taxon>
        <taxon>Fungi incertae sedis</taxon>
        <taxon>Mucoromycota</taxon>
        <taxon>Glomeromycotina</taxon>
        <taxon>Glomeromycetes</taxon>
        <taxon>Paraglomerales</taxon>
        <taxon>Paraglomeraceae</taxon>
        <taxon>Paraglomus</taxon>
    </lineage>
</organism>
<dbReference type="Pfam" id="PF01735">
    <property type="entry name" value="PLA2_B"/>
    <property type="match status" value="1"/>
</dbReference>
<comment type="caution">
    <text evidence="8">The sequence shown here is derived from an EMBL/GenBank/DDBJ whole genome shotgun (WGS) entry which is preliminary data.</text>
</comment>
<comment type="catalytic activity">
    <reaction evidence="6">
        <text>a 1-acyl-sn-glycero-3-phosphocholine + H2O = sn-glycerol 3-phosphocholine + a fatty acid + H(+)</text>
        <dbReference type="Rhea" id="RHEA:15177"/>
        <dbReference type="ChEBI" id="CHEBI:15377"/>
        <dbReference type="ChEBI" id="CHEBI:15378"/>
        <dbReference type="ChEBI" id="CHEBI:16870"/>
        <dbReference type="ChEBI" id="CHEBI:28868"/>
        <dbReference type="ChEBI" id="CHEBI:58168"/>
        <dbReference type="EC" id="3.1.1.5"/>
    </reaction>
</comment>
<dbReference type="EMBL" id="CAJVPI010000097">
    <property type="protein sequence ID" value="CAG8479433.1"/>
    <property type="molecule type" value="Genomic_DNA"/>
</dbReference>
<dbReference type="OrthoDB" id="6121437at2759"/>
<dbReference type="AlphaFoldDB" id="A0A9N8W6Y3"/>